<dbReference type="PANTHER" id="PTHR34473:SF3">
    <property type="entry name" value="TRANSMEMBRANE PROTEIN-RELATED"/>
    <property type="match status" value="1"/>
</dbReference>
<dbReference type="Proteomes" id="UP000669179">
    <property type="component" value="Unassembled WGS sequence"/>
</dbReference>
<dbReference type="EMBL" id="JAGEOJ010000023">
    <property type="protein sequence ID" value="MBO2453899.1"/>
    <property type="molecule type" value="Genomic_DNA"/>
</dbReference>
<dbReference type="Pfam" id="PF03703">
    <property type="entry name" value="bPH_2"/>
    <property type="match status" value="1"/>
</dbReference>
<gene>
    <name evidence="3" type="ORF">J4573_42890</name>
</gene>
<evidence type="ECO:0000259" key="2">
    <source>
        <dbReference type="Pfam" id="PF03703"/>
    </source>
</evidence>
<feature type="transmembrane region" description="Helical" evidence="1">
    <location>
        <begin position="42"/>
        <end position="63"/>
    </location>
</feature>
<reference evidence="3" key="1">
    <citation type="submission" date="2021-03" db="EMBL/GenBank/DDBJ databases">
        <authorList>
            <person name="Kanchanasin P."/>
            <person name="Saeng-In P."/>
            <person name="Phongsopitanun W."/>
            <person name="Yuki M."/>
            <person name="Kudo T."/>
            <person name="Ohkuma M."/>
            <person name="Tanasupawat S."/>
        </authorList>
    </citation>
    <scope>NUCLEOTIDE SEQUENCE</scope>
    <source>
        <strain evidence="3">GKU 128</strain>
    </source>
</reference>
<sequence length="155" mass="17285">MAQWAIEYLLLWGLIFGLSWGVAAWIDGSDWKGVPGWLSGRAWWFVVAIGVVGLLMGTVAPVWRYRVHRWEVSADVVYTRTGWFSREWLLVPVSRIQTVDTGQGWIERILGLATLKVNTASHTGSSEVAGLPVALATRMAEDLAHRAHDLRDDAT</sequence>
<keyword evidence="1" id="KW-0472">Membrane</keyword>
<feature type="domain" description="YdbS-like PH" evidence="2">
    <location>
        <begin position="65"/>
        <end position="141"/>
    </location>
</feature>
<dbReference type="AlphaFoldDB" id="A0A939PPR8"/>
<organism evidence="3 4">
    <name type="scientific">Actinomadura barringtoniae</name>
    <dbReference type="NCBI Taxonomy" id="1427535"/>
    <lineage>
        <taxon>Bacteria</taxon>
        <taxon>Bacillati</taxon>
        <taxon>Actinomycetota</taxon>
        <taxon>Actinomycetes</taxon>
        <taxon>Streptosporangiales</taxon>
        <taxon>Thermomonosporaceae</taxon>
        <taxon>Actinomadura</taxon>
    </lineage>
</organism>
<keyword evidence="4" id="KW-1185">Reference proteome</keyword>
<keyword evidence="1" id="KW-1133">Transmembrane helix</keyword>
<evidence type="ECO:0000313" key="4">
    <source>
        <dbReference type="Proteomes" id="UP000669179"/>
    </source>
</evidence>
<name>A0A939PPR8_9ACTN</name>
<keyword evidence="1" id="KW-0812">Transmembrane</keyword>
<proteinExistence type="predicted"/>
<feature type="transmembrane region" description="Helical" evidence="1">
    <location>
        <begin position="7"/>
        <end position="26"/>
    </location>
</feature>
<evidence type="ECO:0000256" key="1">
    <source>
        <dbReference type="SAM" id="Phobius"/>
    </source>
</evidence>
<protein>
    <submittedName>
        <fullName evidence="3">PH domain-containing protein</fullName>
    </submittedName>
</protein>
<dbReference type="InterPro" id="IPR005182">
    <property type="entry name" value="YdbS-like_PH"/>
</dbReference>
<dbReference type="PANTHER" id="PTHR34473">
    <property type="entry name" value="UPF0699 TRANSMEMBRANE PROTEIN YDBS"/>
    <property type="match status" value="1"/>
</dbReference>
<evidence type="ECO:0000313" key="3">
    <source>
        <dbReference type="EMBL" id="MBO2453899.1"/>
    </source>
</evidence>
<comment type="caution">
    <text evidence="3">The sequence shown here is derived from an EMBL/GenBank/DDBJ whole genome shotgun (WGS) entry which is preliminary data.</text>
</comment>
<accession>A0A939PPR8</accession>